<gene>
    <name evidence="2" type="ORF">CYMTET_25486</name>
</gene>
<feature type="compositionally biased region" description="Basic and acidic residues" evidence="1">
    <location>
        <begin position="124"/>
        <end position="139"/>
    </location>
</feature>
<keyword evidence="3" id="KW-1185">Reference proteome</keyword>
<comment type="caution">
    <text evidence="2">The sequence shown here is derived from an EMBL/GenBank/DDBJ whole genome shotgun (WGS) entry which is preliminary data.</text>
</comment>
<evidence type="ECO:0000256" key="1">
    <source>
        <dbReference type="SAM" id="MobiDB-lite"/>
    </source>
</evidence>
<dbReference type="AlphaFoldDB" id="A0AAE0KZ01"/>
<evidence type="ECO:0000313" key="3">
    <source>
        <dbReference type="Proteomes" id="UP001190700"/>
    </source>
</evidence>
<dbReference type="Proteomes" id="UP001190700">
    <property type="component" value="Unassembled WGS sequence"/>
</dbReference>
<organism evidence="2 3">
    <name type="scientific">Cymbomonas tetramitiformis</name>
    <dbReference type="NCBI Taxonomy" id="36881"/>
    <lineage>
        <taxon>Eukaryota</taxon>
        <taxon>Viridiplantae</taxon>
        <taxon>Chlorophyta</taxon>
        <taxon>Pyramimonadophyceae</taxon>
        <taxon>Pyramimonadales</taxon>
        <taxon>Pyramimonadaceae</taxon>
        <taxon>Cymbomonas</taxon>
    </lineage>
</organism>
<evidence type="ECO:0000313" key="2">
    <source>
        <dbReference type="EMBL" id="KAK3265862.1"/>
    </source>
</evidence>
<reference evidence="2 3" key="1">
    <citation type="journal article" date="2015" name="Genome Biol. Evol.">
        <title>Comparative Genomics of a Bacterivorous Green Alga Reveals Evolutionary Causalities and Consequences of Phago-Mixotrophic Mode of Nutrition.</title>
        <authorList>
            <person name="Burns J.A."/>
            <person name="Paasch A."/>
            <person name="Narechania A."/>
            <person name="Kim E."/>
        </authorList>
    </citation>
    <scope>NUCLEOTIDE SEQUENCE [LARGE SCALE GENOMIC DNA]</scope>
    <source>
        <strain evidence="2 3">PLY_AMNH</strain>
    </source>
</reference>
<dbReference type="EMBL" id="LGRX02013643">
    <property type="protein sequence ID" value="KAK3265862.1"/>
    <property type="molecule type" value="Genomic_DNA"/>
</dbReference>
<feature type="region of interest" description="Disordered" evidence="1">
    <location>
        <begin position="120"/>
        <end position="143"/>
    </location>
</feature>
<protein>
    <submittedName>
        <fullName evidence="2">Uncharacterized protein</fullName>
    </submittedName>
</protein>
<proteinExistence type="predicted"/>
<sequence length="195" mass="21477">MFRISASRRRLTIPAAGVAGLVQLLQHWQQLSSAIHSYIDPAAVPDEHVERGCKHDQPAASSQHLSVNGILIKSDEPPPPLSHRALSGGLRAEAKDMLINRQPNAEHCEVLEGLAAPGLGGVTTHEHGGTGEGTRRWRDGGAASEQMQADRWVVLSTTQQAWQQHIMRVPFLVRLGNWECPSLRRLLRASQRLHL</sequence>
<accession>A0AAE0KZ01</accession>
<name>A0AAE0KZ01_9CHLO</name>